<dbReference type="Proteomes" id="UP001623661">
    <property type="component" value="Unassembled WGS sequence"/>
</dbReference>
<keyword evidence="5 10" id="KW-0812">Transmembrane</keyword>
<evidence type="ECO:0000256" key="5">
    <source>
        <dbReference type="ARBA" id="ARBA00022692"/>
    </source>
</evidence>
<dbReference type="InterPro" id="IPR004692">
    <property type="entry name" value="SecG"/>
</dbReference>
<keyword evidence="4 10" id="KW-1003">Cell membrane</keyword>
<feature type="transmembrane region" description="Helical" evidence="10">
    <location>
        <begin position="53"/>
        <end position="76"/>
    </location>
</feature>
<dbReference type="Pfam" id="PF03840">
    <property type="entry name" value="SecG"/>
    <property type="match status" value="1"/>
</dbReference>
<evidence type="ECO:0000256" key="6">
    <source>
        <dbReference type="ARBA" id="ARBA00022927"/>
    </source>
</evidence>
<gene>
    <name evidence="11" type="primary">secG</name>
    <name evidence="11" type="ORF">ACJDUH_06005</name>
</gene>
<evidence type="ECO:0000256" key="3">
    <source>
        <dbReference type="ARBA" id="ARBA00022448"/>
    </source>
</evidence>
<keyword evidence="8 10" id="KW-0811">Translocation</keyword>
<accession>A0ABW8TSN7</accession>
<protein>
    <recommendedName>
        <fullName evidence="10">Protein-export membrane protein SecG</fullName>
    </recommendedName>
</protein>
<dbReference type="EMBL" id="JBJHZY010000001">
    <property type="protein sequence ID" value="MFL0267653.1"/>
    <property type="molecule type" value="Genomic_DNA"/>
</dbReference>
<keyword evidence="6 10" id="KW-0653">Protein transport</keyword>
<name>A0ABW8TSN7_9CLOT</name>
<dbReference type="PANTHER" id="PTHR34182">
    <property type="entry name" value="PROTEIN-EXPORT MEMBRANE PROTEIN SECG"/>
    <property type="match status" value="1"/>
</dbReference>
<dbReference type="PRINTS" id="PR01651">
    <property type="entry name" value="SECGEXPORT"/>
</dbReference>
<organism evidence="11 12">
    <name type="scientific">Candidatus Clostridium radicumherbarum</name>
    <dbReference type="NCBI Taxonomy" id="3381662"/>
    <lineage>
        <taxon>Bacteria</taxon>
        <taxon>Bacillati</taxon>
        <taxon>Bacillota</taxon>
        <taxon>Clostridia</taxon>
        <taxon>Eubacteriales</taxon>
        <taxon>Clostridiaceae</taxon>
        <taxon>Clostridium</taxon>
    </lineage>
</organism>
<proteinExistence type="inferred from homology"/>
<evidence type="ECO:0000256" key="9">
    <source>
        <dbReference type="ARBA" id="ARBA00023136"/>
    </source>
</evidence>
<keyword evidence="7 10" id="KW-1133">Transmembrane helix</keyword>
<evidence type="ECO:0000256" key="8">
    <source>
        <dbReference type="ARBA" id="ARBA00023010"/>
    </source>
</evidence>
<sequence>MRIALIIALVIISIILIVSVLMQPSKSNGLSGFIGGGTADTYYSKNKAKSYEAIMARVTVITAILFALDVIALSLVK</sequence>
<evidence type="ECO:0000313" key="12">
    <source>
        <dbReference type="Proteomes" id="UP001623661"/>
    </source>
</evidence>
<dbReference type="PANTHER" id="PTHR34182:SF1">
    <property type="entry name" value="PROTEIN-EXPORT MEMBRANE PROTEIN SECG"/>
    <property type="match status" value="1"/>
</dbReference>
<comment type="subcellular location">
    <subcellularLocation>
        <location evidence="1 10">Cell membrane</location>
        <topology evidence="1 10">Multi-pass membrane protein</topology>
    </subcellularLocation>
</comment>
<dbReference type="RefSeq" id="WP_406764248.1">
    <property type="nucleotide sequence ID" value="NZ_JBJHZY010000001.1"/>
</dbReference>
<evidence type="ECO:0000256" key="7">
    <source>
        <dbReference type="ARBA" id="ARBA00022989"/>
    </source>
</evidence>
<evidence type="ECO:0000256" key="4">
    <source>
        <dbReference type="ARBA" id="ARBA00022475"/>
    </source>
</evidence>
<keyword evidence="3 10" id="KW-0813">Transport</keyword>
<reference evidence="11 12" key="1">
    <citation type="submission" date="2024-11" db="EMBL/GenBank/DDBJ databases">
        <authorList>
            <person name="Heng Y.C."/>
            <person name="Lim A.C.H."/>
            <person name="Lee J.K.Y."/>
            <person name="Kittelmann S."/>
        </authorList>
    </citation>
    <scope>NUCLEOTIDE SEQUENCE [LARGE SCALE GENOMIC DNA]</scope>
    <source>
        <strain evidence="11 12">WILCCON 0202</strain>
    </source>
</reference>
<evidence type="ECO:0000256" key="2">
    <source>
        <dbReference type="ARBA" id="ARBA00008445"/>
    </source>
</evidence>
<dbReference type="NCBIfam" id="TIGR00810">
    <property type="entry name" value="secG"/>
    <property type="match status" value="1"/>
</dbReference>
<evidence type="ECO:0000256" key="10">
    <source>
        <dbReference type="RuleBase" id="RU365087"/>
    </source>
</evidence>
<comment type="similarity">
    <text evidence="2 10">Belongs to the SecG family.</text>
</comment>
<keyword evidence="12" id="KW-1185">Reference proteome</keyword>
<comment type="caution">
    <text evidence="10">Lacks conserved residue(s) required for the propagation of feature annotation.</text>
</comment>
<evidence type="ECO:0000313" key="11">
    <source>
        <dbReference type="EMBL" id="MFL0267653.1"/>
    </source>
</evidence>
<evidence type="ECO:0000256" key="1">
    <source>
        <dbReference type="ARBA" id="ARBA00004651"/>
    </source>
</evidence>
<comment type="function">
    <text evidence="10">Involved in protein export. Participates in an early event of protein translocation.</text>
</comment>
<comment type="caution">
    <text evidence="11">The sequence shown here is derived from an EMBL/GenBank/DDBJ whole genome shotgun (WGS) entry which is preliminary data.</text>
</comment>
<keyword evidence="9 10" id="KW-0472">Membrane</keyword>